<reference evidence="1" key="1">
    <citation type="journal article" date="2014" name="Int. J. Syst. Evol. Microbiol.">
        <title>Complete genome sequence of Corynebacterium casei LMG S-19264T (=DSM 44701T), isolated from a smear-ripened cheese.</title>
        <authorList>
            <consortium name="US DOE Joint Genome Institute (JGI-PGF)"/>
            <person name="Walter F."/>
            <person name="Albersmeier A."/>
            <person name="Kalinowski J."/>
            <person name="Ruckert C."/>
        </authorList>
    </citation>
    <scope>NUCLEOTIDE SEQUENCE</scope>
    <source>
        <strain evidence="1">CGMCC 4.7299</strain>
    </source>
</reference>
<keyword evidence="2" id="KW-1185">Reference proteome</keyword>
<dbReference type="Proteomes" id="UP000656042">
    <property type="component" value="Unassembled WGS sequence"/>
</dbReference>
<organism evidence="1 2">
    <name type="scientific">Mangrovihabitans endophyticus</name>
    <dbReference type="NCBI Taxonomy" id="1751298"/>
    <lineage>
        <taxon>Bacteria</taxon>
        <taxon>Bacillati</taxon>
        <taxon>Actinomycetota</taxon>
        <taxon>Actinomycetes</taxon>
        <taxon>Micromonosporales</taxon>
        <taxon>Micromonosporaceae</taxon>
        <taxon>Mangrovihabitans</taxon>
    </lineage>
</organism>
<sequence length="79" mass="9578">MVARVEHWFNRRYGPRRRDVYLLRTDTGWQVRGRRGGADGEEVTHYFDHEADARRMVQRLLDTVPPELSNWAKMSRHRR</sequence>
<proteinExistence type="predicted"/>
<name>A0A8J3C616_9ACTN</name>
<gene>
    <name evidence="1" type="ORF">GCM10012284_63120</name>
</gene>
<dbReference type="RefSeq" id="WP_189083003.1">
    <property type="nucleotide sequence ID" value="NZ_BMMX01000072.1"/>
</dbReference>
<dbReference type="EMBL" id="BMMX01000072">
    <property type="protein sequence ID" value="GGL19935.1"/>
    <property type="molecule type" value="Genomic_DNA"/>
</dbReference>
<reference evidence="1" key="2">
    <citation type="submission" date="2020-09" db="EMBL/GenBank/DDBJ databases">
        <authorList>
            <person name="Sun Q."/>
            <person name="Zhou Y."/>
        </authorList>
    </citation>
    <scope>NUCLEOTIDE SEQUENCE</scope>
    <source>
        <strain evidence="1">CGMCC 4.7299</strain>
    </source>
</reference>
<accession>A0A8J3C616</accession>
<protein>
    <submittedName>
        <fullName evidence="1">Uncharacterized protein</fullName>
    </submittedName>
</protein>
<dbReference type="AlphaFoldDB" id="A0A8J3C616"/>
<evidence type="ECO:0000313" key="2">
    <source>
        <dbReference type="Proteomes" id="UP000656042"/>
    </source>
</evidence>
<evidence type="ECO:0000313" key="1">
    <source>
        <dbReference type="EMBL" id="GGL19935.1"/>
    </source>
</evidence>
<comment type="caution">
    <text evidence="1">The sequence shown here is derived from an EMBL/GenBank/DDBJ whole genome shotgun (WGS) entry which is preliminary data.</text>
</comment>